<protein>
    <submittedName>
        <fullName evidence="1">Uncharacterized protein</fullName>
    </submittedName>
</protein>
<reference evidence="2" key="1">
    <citation type="journal article" date="2023" name="Nat. Plants">
        <title>Single-cell RNA sequencing provides a high-resolution roadmap for understanding the multicellular compartmentation of specialized metabolism.</title>
        <authorList>
            <person name="Sun S."/>
            <person name="Shen X."/>
            <person name="Li Y."/>
            <person name="Li Y."/>
            <person name="Wang S."/>
            <person name="Li R."/>
            <person name="Zhang H."/>
            <person name="Shen G."/>
            <person name="Guo B."/>
            <person name="Wei J."/>
            <person name="Xu J."/>
            <person name="St-Pierre B."/>
            <person name="Chen S."/>
            <person name="Sun C."/>
        </authorList>
    </citation>
    <scope>NUCLEOTIDE SEQUENCE [LARGE SCALE GENOMIC DNA]</scope>
</reference>
<organism evidence="1 2">
    <name type="scientific">Catharanthus roseus</name>
    <name type="common">Madagascar periwinkle</name>
    <name type="synonym">Vinca rosea</name>
    <dbReference type="NCBI Taxonomy" id="4058"/>
    <lineage>
        <taxon>Eukaryota</taxon>
        <taxon>Viridiplantae</taxon>
        <taxon>Streptophyta</taxon>
        <taxon>Embryophyta</taxon>
        <taxon>Tracheophyta</taxon>
        <taxon>Spermatophyta</taxon>
        <taxon>Magnoliopsida</taxon>
        <taxon>eudicotyledons</taxon>
        <taxon>Gunneridae</taxon>
        <taxon>Pentapetalae</taxon>
        <taxon>asterids</taxon>
        <taxon>lamiids</taxon>
        <taxon>Gentianales</taxon>
        <taxon>Apocynaceae</taxon>
        <taxon>Rauvolfioideae</taxon>
        <taxon>Vinceae</taxon>
        <taxon>Catharanthinae</taxon>
        <taxon>Catharanthus</taxon>
    </lineage>
</organism>
<comment type="caution">
    <text evidence="1">The sequence shown here is derived from an EMBL/GenBank/DDBJ whole genome shotgun (WGS) entry which is preliminary data.</text>
</comment>
<evidence type="ECO:0000313" key="1">
    <source>
        <dbReference type="EMBL" id="KAI5666458.1"/>
    </source>
</evidence>
<evidence type="ECO:0000313" key="2">
    <source>
        <dbReference type="Proteomes" id="UP001060085"/>
    </source>
</evidence>
<sequence>MGKTHLIYSPSYDPNLIIPFYSNTPTKLPPMTPNSIFQHMLTEYDPGIDSSSRSNFVFLCSFGVDFFLSSTISKPISLSTTIPLSLFFPSPALVPDIIPTLGPSGCIKNISITPITTPTIAIVRASSSHCIETILSL</sequence>
<keyword evidence="2" id="KW-1185">Reference proteome</keyword>
<proteinExistence type="predicted"/>
<gene>
    <name evidence="1" type="ORF">M9H77_16311</name>
</gene>
<dbReference type="EMBL" id="CM044704">
    <property type="protein sequence ID" value="KAI5666458.1"/>
    <property type="molecule type" value="Genomic_DNA"/>
</dbReference>
<accession>A0ACC0B1I8</accession>
<name>A0ACC0B1I8_CATRO</name>
<dbReference type="Proteomes" id="UP001060085">
    <property type="component" value="Linkage Group LG04"/>
</dbReference>